<evidence type="ECO:0000259" key="3">
    <source>
        <dbReference type="Pfam" id="PF02397"/>
    </source>
</evidence>
<dbReference type="OrthoDB" id="9808602at2"/>
<gene>
    <name evidence="4" type="ORF">DXT99_05580</name>
</gene>
<evidence type="ECO:0000313" key="4">
    <source>
        <dbReference type="EMBL" id="RDV16274.1"/>
    </source>
</evidence>
<dbReference type="AlphaFoldDB" id="A0A3D8LGC4"/>
<dbReference type="PANTHER" id="PTHR30576">
    <property type="entry name" value="COLANIC BIOSYNTHESIS UDP-GLUCOSE LIPID CARRIER TRANSFERASE"/>
    <property type="match status" value="1"/>
</dbReference>
<comment type="similarity">
    <text evidence="1">Belongs to the bacterial sugar transferase family.</text>
</comment>
<keyword evidence="4" id="KW-0808">Transferase</keyword>
<dbReference type="Proteomes" id="UP000256708">
    <property type="component" value="Unassembled WGS sequence"/>
</dbReference>
<evidence type="ECO:0000256" key="2">
    <source>
        <dbReference type="SAM" id="Phobius"/>
    </source>
</evidence>
<evidence type="ECO:0000313" key="5">
    <source>
        <dbReference type="Proteomes" id="UP000256708"/>
    </source>
</evidence>
<dbReference type="EMBL" id="QRGR01000005">
    <property type="protein sequence ID" value="RDV16274.1"/>
    <property type="molecule type" value="Genomic_DNA"/>
</dbReference>
<keyword evidence="2" id="KW-0812">Transmembrane</keyword>
<organism evidence="4 5">
    <name type="scientific">Pontibacter diazotrophicus</name>
    <dbReference type="NCBI Taxonomy" id="1400979"/>
    <lineage>
        <taxon>Bacteria</taxon>
        <taxon>Pseudomonadati</taxon>
        <taxon>Bacteroidota</taxon>
        <taxon>Cytophagia</taxon>
        <taxon>Cytophagales</taxon>
        <taxon>Hymenobacteraceae</taxon>
        <taxon>Pontibacter</taxon>
    </lineage>
</organism>
<dbReference type="PANTHER" id="PTHR30576:SF8">
    <property type="entry name" value="UNDECAPRENYL-PHOSPHATE GALACTOSE PHOSPHOTRANSFERASE"/>
    <property type="match status" value="1"/>
</dbReference>
<keyword evidence="2" id="KW-1133">Transmembrane helix</keyword>
<sequence>MYQKYVKPLLDFILALTAFILLLPITLLTALLLFIANRGDVFFVQPRPGKGGEVFHIIKFKTMNDMKDKQGNLLPDEKRLTPVGKFVRKTSLDELPQLINVLKGDMSLVGPRPLLVDYLPLYNERQQKRHDVKPGITGWTQVNGRNALGWGQKFEYDVWYVENISFALDVKILFMTVGRVLKSEGISAEGHATMPTFIEYVRQKNRTDTTI</sequence>
<name>A0A3D8LGC4_9BACT</name>
<feature type="transmembrane region" description="Helical" evidence="2">
    <location>
        <begin position="12"/>
        <end position="36"/>
    </location>
</feature>
<reference evidence="5" key="1">
    <citation type="submission" date="2018-08" db="EMBL/GenBank/DDBJ databases">
        <authorList>
            <person name="Liu Z.-W."/>
            <person name="Du Z.-J."/>
        </authorList>
    </citation>
    <scope>NUCLEOTIDE SEQUENCE [LARGE SCALE GENOMIC DNA]</scope>
    <source>
        <strain evidence="5">H4X</strain>
    </source>
</reference>
<keyword evidence="5" id="KW-1185">Reference proteome</keyword>
<evidence type="ECO:0000256" key="1">
    <source>
        <dbReference type="ARBA" id="ARBA00006464"/>
    </source>
</evidence>
<accession>A0A3D8LGC4</accession>
<proteinExistence type="inferred from homology"/>
<dbReference type="InterPro" id="IPR003362">
    <property type="entry name" value="Bact_transf"/>
</dbReference>
<comment type="caution">
    <text evidence="4">The sequence shown here is derived from an EMBL/GenBank/DDBJ whole genome shotgun (WGS) entry which is preliminary data.</text>
</comment>
<protein>
    <submittedName>
        <fullName evidence="4">Sugar transferase</fullName>
    </submittedName>
</protein>
<keyword evidence="2" id="KW-0472">Membrane</keyword>
<dbReference type="Pfam" id="PF02397">
    <property type="entry name" value="Bac_transf"/>
    <property type="match status" value="1"/>
</dbReference>
<dbReference type="GO" id="GO:0016780">
    <property type="term" value="F:phosphotransferase activity, for other substituted phosphate groups"/>
    <property type="evidence" value="ECO:0007669"/>
    <property type="project" value="TreeGrafter"/>
</dbReference>
<feature type="domain" description="Bacterial sugar transferase" evidence="3">
    <location>
        <begin position="7"/>
        <end position="182"/>
    </location>
</feature>